<accession>A0A4Q5MWJ9</accession>
<feature type="transmembrane region" description="Helical" evidence="1">
    <location>
        <begin position="755"/>
        <end position="776"/>
    </location>
</feature>
<sequence length="1257" mass="137848">MMTPSQRSKPYAFAPEQSRIAALPAVGQGTQLPSPPTDTEKYWYMGRQHRWLLIAQSLSFALIGVSVLRFSLSDARLLLFLAPFSLFAVALLVSLASSTRGKRVDRLDHERRVLEYRPDRYPTIDVFLPTAGEPLDVLANTYTYVRAMQWPAAITVWVLDDSARESVRLLADEHGFTYRSRPDRGRLKKAGNLRYGYEQSAGELIVIFDADFVPRHDFLSELVPYFVAADVGIVQSPQFFDANSSMPWLQRCAGATQELFYRWIQPARDRSKAAICVGTCAIYRRRALEAAGGFAQIGHSEDVHTGVNLLKVGFQLRYVPILVSKGICPDSVLAFLNQQYRWCTGSMSLLADTSFHNAPHITARQRLAFWAGFLYYITTAVNVFTSPLPALAMLWLLPQYVVPSNSLYLLGALALWLFILPVMFRARWRLDVLRVQTLYAVAHAVAIFHILTGRTREWVATGSATTAVKRGATTPTGVTILRVAKVWIGLTQVAIWIGLAVGIATYGLERFWAMAGLAVLAAYVQWPLVFLRTEAATAPAVRRAPLGVRESLGSVLVGSLLIGRARALAARGRDLVAQRLQAEPASVLRKFRPDIQGLRAIAVLLVVLYHAHVPGITGGYVGVDVFFVISGFLITGGLLRQIQRKGRISFGRFYAGRFQRLAVPAAIVLVATLLATRVWDSLFQVRSVTTEALFAAFYAINYRFAAEGVNYQQASGPASPLQHYWSLAVEEQFYLLWPLLLMLCVWVARRHYKVAIVVAIVVVSALSLWASLQLTSSNQPMAYFSSHTRAWELGAGALLAASTTWLARMPGWLAAPLSWAGVVGIVIAGLTYTDLTVFPGTAALLPVLATAAVIAAGCRPSRGSAELVLNVRAMQGLGKVSYAWYLWHWPMLIIFPMMLGYRLSWLVQLEVVVLSLWVAVLMYFMIESPVLRSKLRKMIWLPIGLGAATLTATASIAVAATVPALVGTGTAVSIEASDTGSIMQGVARGALTMAAPINLTPAIADIRADQPHSTLNGCHADFLVIQQGDCVYGDPTGERTMVLFGDSHAQQWLPALDLQAKKQGWKLISWTKAACSIANVDLHAEQLGNRLFTECTEWRKITLGKIAGLHPDIVVVSQSDSVPGNQFTNNGWADATAQTLTDIRAVGTPVVYLLDTPLPRTNVPDCIANNLAKVEPCMTMRTDIYPFPGRHEQVASTLAAINVTTIEPADWFCTDRKCPVVVGNIMVYRDASHMSTPYSAYLAPALAPVFIAKDAGV</sequence>
<dbReference type="GO" id="GO:0016020">
    <property type="term" value="C:membrane"/>
    <property type="evidence" value="ECO:0007669"/>
    <property type="project" value="TreeGrafter"/>
</dbReference>
<feature type="transmembrane region" description="Helical" evidence="1">
    <location>
        <begin position="486"/>
        <end position="504"/>
    </location>
</feature>
<dbReference type="InterPro" id="IPR002656">
    <property type="entry name" value="Acyl_transf_3_dom"/>
</dbReference>
<dbReference type="InterPro" id="IPR043968">
    <property type="entry name" value="SGNH"/>
</dbReference>
<feature type="domain" description="Glycosyltransferase 2-like" evidence="3">
    <location>
        <begin position="204"/>
        <end position="419"/>
    </location>
</feature>
<feature type="transmembrane region" description="Helical" evidence="1">
    <location>
        <begin position="407"/>
        <end position="426"/>
    </location>
</feature>
<dbReference type="Pfam" id="PF13632">
    <property type="entry name" value="Glyco_trans_2_3"/>
    <property type="match status" value="1"/>
</dbReference>
<dbReference type="InterPro" id="IPR029044">
    <property type="entry name" value="Nucleotide-diphossugar_trans"/>
</dbReference>
<dbReference type="Pfam" id="PF01757">
    <property type="entry name" value="Acyl_transf_3"/>
    <property type="match status" value="1"/>
</dbReference>
<feature type="transmembrane region" description="Helical" evidence="1">
    <location>
        <begin position="77"/>
        <end position="96"/>
    </location>
</feature>
<keyword evidence="1" id="KW-0812">Transmembrane</keyword>
<keyword evidence="1" id="KW-0472">Membrane</keyword>
<feature type="transmembrane region" description="Helical" evidence="1">
    <location>
        <begin position="373"/>
        <end position="395"/>
    </location>
</feature>
<feature type="transmembrane region" description="Helical" evidence="1">
    <location>
        <begin position="938"/>
        <end position="966"/>
    </location>
</feature>
<dbReference type="InterPro" id="IPR050879">
    <property type="entry name" value="Acyltransferase_3"/>
</dbReference>
<gene>
    <name evidence="5" type="ORF">EUA98_16110</name>
</gene>
<comment type="caution">
    <text evidence="5">The sequence shown here is derived from an EMBL/GenBank/DDBJ whole genome shotgun (WGS) entry which is preliminary data.</text>
</comment>
<dbReference type="Proteomes" id="UP000293764">
    <property type="component" value="Unassembled WGS sequence"/>
</dbReference>
<feature type="domain" description="SGNH" evidence="4">
    <location>
        <begin position="1026"/>
        <end position="1248"/>
    </location>
</feature>
<dbReference type="PANTHER" id="PTHR23028:SF53">
    <property type="entry name" value="ACYL_TRANSF_3 DOMAIN-CONTAINING PROTEIN"/>
    <property type="match status" value="1"/>
</dbReference>
<feature type="transmembrane region" description="Helical" evidence="1">
    <location>
        <begin position="51"/>
        <end position="71"/>
    </location>
</feature>
<evidence type="ECO:0000259" key="2">
    <source>
        <dbReference type="Pfam" id="PF01757"/>
    </source>
</evidence>
<feature type="transmembrane region" description="Helical" evidence="1">
    <location>
        <begin position="813"/>
        <end position="832"/>
    </location>
</feature>
<dbReference type="SUPFAM" id="SSF53448">
    <property type="entry name" value="Nucleotide-diphospho-sugar transferases"/>
    <property type="match status" value="1"/>
</dbReference>
<feature type="transmembrane region" description="Helical" evidence="1">
    <location>
        <begin position="880"/>
        <end position="899"/>
    </location>
</feature>
<feature type="transmembrane region" description="Helical" evidence="1">
    <location>
        <begin position="511"/>
        <end position="531"/>
    </location>
</feature>
<organism evidence="5 6">
    <name type="scientific">Pengzhenrongella frigida</name>
    <dbReference type="NCBI Taxonomy" id="1259133"/>
    <lineage>
        <taxon>Bacteria</taxon>
        <taxon>Bacillati</taxon>
        <taxon>Actinomycetota</taxon>
        <taxon>Actinomycetes</taxon>
        <taxon>Micrococcales</taxon>
        <taxon>Pengzhenrongella</taxon>
    </lineage>
</organism>
<dbReference type="GO" id="GO:0009103">
    <property type="term" value="P:lipopolysaccharide biosynthetic process"/>
    <property type="evidence" value="ECO:0007669"/>
    <property type="project" value="TreeGrafter"/>
</dbReference>
<dbReference type="PANTHER" id="PTHR23028">
    <property type="entry name" value="ACETYLTRANSFERASE"/>
    <property type="match status" value="1"/>
</dbReference>
<proteinExistence type="predicted"/>
<evidence type="ECO:0000259" key="3">
    <source>
        <dbReference type="Pfam" id="PF13632"/>
    </source>
</evidence>
<evidence type="ECO:0000256" key="1">
    <source>
        <dbReference type="SAM" id="Phobius"/>
    </source>
</evidence>
<feature type="transmembrane region" description="Helical" evidence="1">
    <location>
        <begin position="661"/>
        <end position="679"/>
    </location>
</feature>
<evidence type="ECO:0000259" key="4">
    <source>
        <dbReference type="Pfam" id="PF19040"/>
    </source>
</evidence>
<feature type="transmembrane region" description="Helical" evidence="1">
    <location>
        <begin position="905"/>
        <end position="926"/>
    </location>
</feature>
<keyword evidence="5" id="KW-0808">Transferase</keyword>
<dbReference type="AlphaFoldDB" id="A0A4Q5MWJ9"/>
<feature type="transmembrane region" description="Helical" evidence="1">
    <location>
        <begin position="619"/>
        <end position="640"/>
    </location>
</feature>
<dbReference type="InterPro" id="IPR001173">
    <property type="entry name" value="Glyco_trans_2-like"/>
</dbReference>
<reference evidence="5 6" key="1">
    <citation type="submission" date="2019-01" db="EMBL/GenBank/DDBJ databases">
        <title>Novel species of Cellulomonas.</title>
        <authorList>
            <person name="Liu Q."/>
            <person name="Xin Y.-H."/>
        </authorList>
    </citation>
    <scope>NUCLEOTIDE SEQUENCE [LARGE SCALE GENOMIC DNA]</scope>
    <source>
        <strain evidence="5 6">HLT2-17</strain>
    </source>
</reference>
<feature type="transmembrane region" description="Helical" evidence="1">
    <location>
        <begin position="788"/>
        <end position="806"/>
    </location>
</feature>
<dbReference type="CDD" id="cd06421">
    <property type="entry name" value="CESA_CelA_like"/>
    <property type="match status" value="1"/>
</dbReference>
<feature type="transmembrane region" description="Helical" evidence="1">
    <location>
        <begin position="597"/>
        <end position="613"/>
    </location>
</feature>
<name>A0A4Q5MWJ9_9MICO</name>
<keyword evidence="1" id="KW-1133">Transmembrane helix</keyword>
<dbReference type="GO" id="GO:0016747">
    <property type="term" value="F:acyltransferase activity, transferring groups other than amino-acyl groups"/>
    <property type="evidence" value="ECO:0007669"/>
    <property type="project" value="InterPro"/>
</dbReference>
<feature type="domain" description="Acyltransferase 3" evidence="2">
    <location>
        <begin position="594"/>
        <end position="923"/>
    </location>
</feature>
<keyword evidence="6" id="KW-1185">Reference proteome</keyword>
<evidence type="ECO:0000313" key="6">
    <source>
        <dbReference type="Proteomes" id="UP000293764"/>
    </source>
</evidence>
<evidence type="ECO:0000313" key="5">
    <source>
        <dbReference type="EMBL" id="RYV49956.1"/>
    </source>
</evidence>
<protein>
    <submittedName>
        <fullName evidence="5">Glycosyltransferase</fullName>
    </submittedName>
</protein>
<feature type="transmembrane region" description="Helical" evidence="1">
    <location>
        <begin position="838"/>
        <end position="859"/>
    </location>
</feature>
<dbReference type="Pfam" id="PF19040">
    <property type="entry name" value="SGNH"/>
    <property type="match status" value="1"/>
</dbReference>
<dbReference type="Gene3D" id="3.90.550.10">
    <property type="entry name" value="Spore Coat Polysaccharide Biosynthesis Protein SpsA, Chain A"/>
    <property type="match status" value="1"/>
</dbReference>
<feature type="transmembrane region" description="Helical" evidence="1">
    <location>
        <begin position="732"/>
        <end position="748"/>
    </location>
</feature>
<dbReference type="OrthoDB" id="3404679at2"/>
<dbReference type="EMBL" id="SDWW01000046">
    <property type="protein sequence ID" value="RYV49956.1"/>
    <property type="molecule type" value="Genomic_DNA"/>
</dbReference>